<organism evidence="4 5">
    <name type="scientific">Novosphingobium aureum</name>
    <dbReference type="NCBI Taxonomy" id="2792964"/>
    <lineage>
        <taxon>Bacteria</taxon>
        <taxon>Pseudomonadati</taxon>
        <taxon>Pseudomonadota</taxon>
        <taxon>Alphaproteobacteria</taxon>
        <taxon>Sphingomonadales</taxon>
        <taxon>Sphingomonadaceae</taxon>
        <taxon>Novosphingobium</taxon>
    </lineage>
</organism>
<dbReference type="InterPro" id="IPR023296">
    <property type="entry name" value="Glyco_hydro_beta-prop_sf"/>
</dbReference>
<dbReference type="Pfam" id="PF04041">
    <property type="entry name" value="Glyco_hydro_130"/>
    <property type="match status" value="1"/>
</dbReference>
<dbReference type="GO" id="GO:0016787">
    <property type="term" value="F:hydrolase activity"/>
    <property type="evidence" value="ECO:0007669"/>
    <property type="project" value="UniProtKB-KW"/>
</dbReference>
<evidence type="ECO:0000313" key="4">
    <source>
        <dbReference type="EMBL" id="MBH0113682.1"/>
    </source>
</evidence>
<dbReference type="GO" id="GO:0016757">
    <property type="term" value="F:glycosyltransferase activity"/>
    <property type="evidence" value="ECO:0007669"/>
    <property type="project" value="UniProtKB-KW"/>
</dbReference>
<protein>
    <submittedName>
        <fullName evidence="4">Glycoside hydrolase family 130 protein</fullName>
    </submittedName>
</protein>
<accession>A0A931HCR8</accession>
<dbReference type="InterPro" id="IPR007184">
    <property type="entry name" value="Mannoside_phosphorylase"/>
</dbReference>
<dbReference type="Gene3D" id="2.115.10.20">
    <property type="entry name" value="Glycosyl hydrolase domain, family 43"/>
    <property type="match status" value="1"/>
</dbReference>
<dbReference type="SUPFAM" id="SSF75005">
    <property type="entry name" value="Arabinanase/levansucrase/invertase"/>
    <property type="match status" value="1"/>
</dbReference>
<comment type="similarity">
    <text evidence="3">Belongs to the glycosyl hydrolase 130 family.</text>
</comment>
<keyword evidence="1" id="KW-0328">Glycosyltransferase</keyword>
<sequence>MHETTTRTTPFFNRQTLHLRPDPARVVLRPFEPAPEPRALNRIDKSRACRIFERILALDETGVETLLAATLANFKGRHRNLLDIFDRRATEMSGAFACDPSLSEARHQLIGAYFLNEYSFEAAALFNPSIVPHPDQLGTTGGRFILSARAVGEGHISSLTFRTGNVAADGTVTIDAPERLASVPEITARVGDRVELAFDPASEITERVIFPITEHQANGIEDARFVAFQDKGKTTYYATYTAYSGQAIRSELFETEDFVSFRMAALKGVGARNKGMALFPRKIGGRYAMIARHDNENLYLIYSDNLHEWGPGQPILQPAHAWEFIQIGNCGSPIELDEGWLLFTHGVGPVRHYSIGAVLLDKEDPSKVIGRSRQPLIQPAASEREGYVPNVVYTCGAMQLEGRIVLPYAISDTFSTFATVETAALLELLKS</sequence>
<keyword evidence="4" id="KW-0378">Hydrolase</keyword>
<dbReference type="PANTHER" id="PTHR34106:SF4">
    <property type="entry name" value="BLL5143 PROTEIN"/>
    <property type="match status" value="1"/>
</dbReference>
<evidence type="ECO:0000313" key="5">
    <source>
        <dbReference type="Proteomes" id="UP000617634"/>
    </source>
</evidence>
<dbReference type="CDD" id="cd18613">
    <property type="entry name" value="GH130"/>
    <property type="match status" value="1"/>
</dbReference>
<dbReference type="Proteomes" id="UP000617634">
    <property type="component" value="Unassembled WGS sequence"/>
</dbReference>
<reference evidence="4" key="1">
    <citation type="submission" date="2020-11" db="EMBL/GenBank/DDBJ databases">
        <title>Novosphingobium aureum sp. nov., a marine bacterium isolated from sediment of a salt flat.</title>
        <authorList>
            <person name="Yoo Y."/>
            <person name="Kim J.-J."/>
        </authorList>
    </citation>
    <scope>NUCLEOTIDE SEQUENCE</scope>
    <source>
        <strain evidence="4">YJ-S2-02</strain>
    </source>
</reference>
<evidence type="ECO:0000256" key="1">
    <source>
        <dbReference type="ARBA" id="ARBA00022676"/>
    </source>
</evidence>
<dbReference type="EMBL" id="JADZGI010000001">
    <property type="protein sequence ID" value="MBH0113682.1"/>
    <property type="molecule type" value="Genomic_DNA"/>
</dbReference>
<keyword evidence="2" id="KW-0808">Transferase</keyword>
<dbReference type="PANTHER" id="PTHR34106">
    <property type="entry name" value="GLYCOSIDASE"/>
    <property type="match status" value="1"/>
</dbReference>
<proteinExistence type="inferred from homology"/>
<keyword evidence="5" id="KW-1185">Reference proteome</keyword>
<evidence type="ECO:0000256" key="3">
    <source>
        <dbReference type="ARBA" id="ARBA00024356"/>
    </source>
</evidence>
<evidence type="ECO:0000256" key="2">
    <source>
        <dbReference type="ARBA" id="ARBA00022679"/>
    </source>
</evidence>
<dbReference type="RefSeq" id="WP_039391175.1">
    <property type="nucleotide sequence ID" value="NZ_JADZGI010000001.1"/>
</dbReference>
<name>A0A931HCR8_9SPHN</name>
<comment type="caution">
    <text evidence="4">The sequence shown here is derived from an EMBL/GenBank/DDBJ whole genome shotgun (WGS) entry which is preliminary data.</text>
</comment>
<dbReference type="AlphaFoldDB" id="A0A931HCR8"/>
<gene>
    <name evidence="4" type="ORF">I5E68_12065</name>
</gene>